<dbReference type="GO" id="GO:0010133">
    <property type="term" value="P:L-proline catabolic process to L-glutamate"/>
    <property type="evidence" value="ECO:0007669"/>
    <property type="project" value="TreeGrafter"/>
</dbReference>
<evidence type="ECO:0000256" key="6">
    <source>
        <dbReference type="SAM" id="MobiDB-lite"/>
    </source>
</evidence>
<dbReference type="InterPro" id="IPR015659">
    <property type="entry name" value="Proline_oxidase"/>
</dbReference>
<accession>A0AAV0MYK0</accession>
<dbReference type="Gene3D" id="3.20.20.220">
    <property type="match status" value="1"/>
</dbReference>
<dbReference type="EMBL" id="CAMGYJ010000007">
    <property type="protein sequence ID" value="CAI0451236.1"/>
    <property type="molecule type" value="Genomic_DNA"/>
</dbReference>
<reference evidence="8" key="1">
    <citation type="submission" date="2022-08" db="EMBL/GenBank/DDBJ databases">
        <authorList>
            <person name="Gutierrez-Valencia J."/>
        </authorList>
    </citation>
    <scope>NUCLEOTIDE SEQUENCE</scope>
</reference>
<evidence type="ECO:0000256" key="2">
    <source>
        <dbReference type="ARBA" id="ARBA00012695"/>
    </source>
</evidence>
<feature type="region of interest" description="Disordered" evidence="6">
    <location>
        <begin position="28"/>
        <end position="57"/>
    </location>
</feature>
<evidence type="ECO:0000256" key="5">
    <source>
        <dbReference type="RuleBase" id="RU364054"/>
    </source>
</evidence>
<feature type="compositionally biased region" description="Low complexity" evidence="6">
    <location>
        <begin position="29"/>
        <end position="42"/>
    </location>
</feature>
<keyword evidence="5" id="KW-0285">Flavoprotein</keyword>
<evidence type="ECO:0000313" key="8">
    <source>
        <dbReference type="EMBL" id="CAI0451236.1"/>
    </source>
</evidence>
<dbReference type="Pfam" id="PF01619">
    <property type="entry name" value="Pro_dh"/>
    <property type="match status" value="1"/>
</dbReference>
<evidence type="ECO:0000259" key="7">
    <source>
        <dbReference type="Pfam" id="PF01619"/>
    </source>
</evidence>
<dbReference type="AlphaFoldDB" id="A0AAV0MYK0"/>
<gene>
    <name evidence="8" type="ORF">LITE_LOCUS30797</name>
</gene>
<evidence type="ECO:0000256" key="3">
    <source>
        <dbReference type="ARBA" id="ARBA00023002"/>
    </source>
</evidence>
<comment type="cofactor">
    <cofactor evidence="5">
        <name>FAD</name>
        <dbReference type="ChEBI" id="CHEBI:57692"/>
    </cofactor>
</comment>
<sequence length="504" mass="55424">MATAIATAKALRRSLLLRHTSAVVRHLNSSPSSLSAAPPLSLGHTLPEPEFTPPPPHASAALLQLDDHRQLFGSLPASKLIHASLVLQASAAEAVVDLGTRIMTSRLAELEPFRGIVYGVVRRTFYEHFCAGETTSAAAEKVREVNAAGLRAMLDFAVEYTADNDACDRNLEGFLDTVDCAISLPPSSVSFVVVKITAITPLSLLQRMSDLLRWQQSNPSFHLPWRNQQTSIPIFSKSTPLYHTQTEPPHLTEQELHDLRLAAQRLHKLCLRCSQSNLPLMVDAEDTKLQPAIDHMAYSAAVEHNTGSTPVVYNTIQAYLKDAKERLVLAARAADEMGLAMGIKLVRGAYMSSERRIASRLGFESPVHDTIGETHACYDDCARFMIDRVGSGSDGLVLATHNAESGRLAARRAREVGVEQQGRIEFAQLYGMAESLSMGLKNAGFRVSKYMPFGPIDVVMPYLIRRAEENRGMLSTSGLDRELMRRELKRRVKAAIFSNSNGQE</sequence>
<dbReference type="PANTHER" id="PTHR13914">
    <property type="entry name" value="PROLINE OXIDASE"/>
    <property type="match status" value="1"/>
</dbReference>
<dbReference type="GO" id="GO:0005739">
    <property type="term" value="C:mitochondrion"/>
    <property type="evidence" value="ECO:0007669"/>
    <property type="project" value="TreeGrafter"/>
</dbReference>
<comment type="similarity">
    <text evidence="1 5">Belongs to the proline oxidase family.</text>
</comment>
<dbReference type="EC" id="1.5.5.2" evidence="2 5"/>
<comment type="catalytic activity">
    <reaction evidence="5">
        <text>L-proline + a quinone = (S)-1-pyrroline-5-carboxylate + a quinol + H(+)</text>
        <dbReference type="Rhea" id="RHEA:23784"/>
        <dbReference type="ChEBI" id="CHEBI:15378"/>
        <dbReference type="ChEBI" id="CHEBI:17388"/>
        <dbReference type="ChEBI" id="CHEBI:24646"/>
        <dbReference type="ChEBI" id="CHEBI:60039"/>
        <dbReference type="ChEBI" id="CHEBI:132124"/>
        <dbReference type="EC" id="1.5.5.2"/>
    </reaction>
</comment>
<proteinExistence type="inferred from homology"/>
<keyword evidence="9" id="KW-1185">Reference proteome</keyword>
<dbReference type="InterPro" id="IPR002872">
    <property type="entry name" value="Proline_DH_dom"/>
</dbReference>
<evidence type="ECO:0000313" key="9">
    <source>
        <dbReference type="Proteomes" id="UP001154282"/>
    </source>
</evidence>
<feature type="domain" description="Proline dehydrogenase" evidence="7">
    <location>
        <begin position="188"/>
        <end position="475"/>
    </location>
</feature>
<evidence type="ECO:0000256" key="4">
    <source>
        <dbReference type="ARBA" id="ARBA00023062"/>
    </source>
</evidence>
<keyword evidence="3 5" id="KW-0560">Oxidoreductase</keyword>
<dbReference type="GO" id="GO:0004657">
    <property type="term" value="F:proline dehydrogenase activity"/>
    <property type="evidence" value="ECO:0007669"/>
    <property type="project" value="UniProtKB-EC"/>
</dbReference>
<evidence type="ECO:0000256" key="1">
    <source>
        <dbReference type="ARBA" id="ARBA00005869"/>
    </source>
</evidence>
<comment type="caution">
    <text evidence="8">The sequence shown here is derived from an EMBL/GenBank/DDBJ whole genome shotgun (WGS) entry which is preliminary data.</text>
</comment>
<dbReference type="InterPro" id="IPR029041">
    <property type="entry name" value="FAD-linked_oxidoreductase-like"/>
</dbReference>
<name>A0AAV0MYK0_9ROSI</name>
<keyword evidence="5" id="KW-0274">FAD</keyword>
<organism evidence="8 9">
    <name type="scientific">Linum tenue</name>
    <dbReference type="NCBI Taxonomy" id="586396"/>
    <lineage>
        <taxon>Eukaryota</taxon>
        <taxon>Viridiplantae</taxon>
        <taxon>Streptophyta</taxon>
        <taxon>Embryophyta</taxon>
        <taxon>Tracheophyta</taxon>
        <taxon>Spermatophyta</taxon>
        <taxon>Magnoliopsida</taxon>
        <taxon>eudicotyledons</taxon>
        <taxon>Gunneridae</taxon>
        <taxon>Pentapetalae</taxon>
        <taxon>rosids</taxon>
        <taxon>fabids</taxon>
        <taxon>Malpighiales</taxon>
        <taxon>Linaceae</taxon>
        <taxon>Linum</taxon>
    </lineage>
</organism>
<dbReference type="SUPFAM" id="SSF51730">
    <property type="entry name" value="FAD-linked oxidoreductase"/>
    <property type="match status" value="1"/>
</dbReference>
<dbReference type="Proteomes" id="UP001154282">
    <property type="component" value="Unassembled WGS sequence"/>
</dbReference>
<protein>
    <recommendedName>
        <fullName evidence="2 5">Proline dehydrogenase</fullName>
        <ecNumber evidence="2 5">1.5.5.2</ecNumber>
    </recommendedName>
</protein>
<keyword evidence="4 5" id="KW-0642">Proline metabolism</keyword>
<dbReference type="PANTHER" id="PTHR13914:SF0">
    <property type="entry name" value="PROLINE DEHYDROGENASE 1, MITOCHONDRIAL"/>
    <property type="match status" value="1"/>
</dbReference>
<dbReference type="GO" id="GO:0071949">
    <property type="term" value="F:FAD binding"/>
    <property type="evidence" value="ECO:0007669"/>
    <property type="project" value="TreeGrafter"/>
</dbReference>
<comment type="function">
    <text evidence="5">Converts proline to delta-1-pyrroline-5-carboxylate.</text>
</comment>